<dbReference type="EMBL" id="CAJNOL010008826">
    <property type="protein sequence ID" value="CAF1639206.1"/>
    <property type="molecule type" value="Genomic_DNA"/>
</dbReference>
<evidence type="ECO:0000313" key="3">
    <source>
        <dbReference type="Proteomes" id="UP000663854"/>
    </source>
</evidence>
<sequence length="59" mass="6865">MTTDEISQITSLTSNYLFSNVTVLELIINKIWSVDLIEHLSTIVNLSNLQKLELYFQYN</sequence>
<proteinExistence type="predicted"/>
<accession>A0A815PPE1</accession>
<name>A0A815PPE1_9BILA</name>
<protein>
    <submittedName>
        <fullName evidence="1">Uncharacterized protein</fullName>
    </submittedName>
</protein>
<evidence type="ECO:0000313" key="4">
    <source>
        <dbReference type="Proteomes" id="UP000663870"/>
    </source>
</evidence>
<comment type="caution">
    <text evidence="1">The sequence shown here is derived from an EMBL/GenBank/DDBJ whole genome shotgun (WGS) entry which is preliminary data.</text>
</comment>
<gene>
    <name evidence="2" type="ORF">JXQ802_LOCUS52940</name>
    <name evidence="1" type="ORF">PYM288_LOCUS36576</name>
</gene>
<evidence type="ECO:0000313" key="2">
    <source>
        <dbReference type="EMBL" id="CAF1639206.1"/>
    </source>
</evidence>
<dbReference type="Proteomes" id="UP000663870">
    <property type="component" value="Unassembled WGS sequence"/>
</dbReference>
<feature type="non-terminal residue" evidence="1">
    <location>
        <position position="1"/>
    </location>
</feature>
<dbReference type="EMBL" id="CAJNOH010007184">
    <property type="protein sequence ID" value="CAF1451617.1"/>
    <property type="molecule type" value="Genomic_DNA"/>
</dbReference>
<keyword evidence="4" id="KW-1185">Reference proteome</keyword>
<dbReference type="AlphaFoldDB" id="A0A815PPE1"/>
<evidence type="ECO:0000313" key="1">
    <source>
        <dbReference type="EMBL" id="CAF1451617.1"/>
    </source>
</evidence>
<dbReference type="Proteomes" id="UP000663854">
    <property type="component" value="Unassembled WGS sequence"/>
</dbReference>
<reference evidence="1" key="1">
    <citation type="submission" date="2021-02" db="EMBL/GenBank/DDBJ databases">
        <authorList>
            <person name="Nowell W R."/>
        </authorList>
    </citation>
    <scope>NUCLEOTIDE SEQUENCE</scope>
</reference>
<organism evidence="1 3">
    <name type="scientific">Rotaria sordida</name>
    <dbReference type="NCBI Taxonomy" id="392033"/>
    <lineage>
        <taxon>Eukaryota</taxon>
        <taxon>Metazoa</taxon>
        <taxon>Spiralia</taxon>
        <taxon>Gnathifera</taxon>
        <taxon>Rotifera</taxon>
        <taxon>Eurotatoria</taxon>
        <taxon>Bdelloidea</taxon>
        <taxon>Philodinida</taxon>
        <taxon>Philodinidae</taxon>
        <taxon>Rotaria</taxon>
    </lineage>
</organism>